<dbReference type="OrthoDB" id="7284813at2"/>
<reference evidence="2 3" key="1">
    <citation type="journal article" date="2020" name="Cell Rep.">
        <title>Local necrotic cells trigger systemic immune activation via gut microbiome dysbiosis in Drosophila.</title>
        <authorList>
            <person name="Kosakamoto H."/>
            <person name="Yamauchi T."/>
            <person name="Akuzawa-Tokita Y."/>
            <person name="Nishimura K."/>
            <person name="Soga T."/>
            <person name="Murakami T."/>
            <person name="Mori H."/>
            <person name="Yamamoto K."/>
            <person name="Miyazaki R."/>
            <person name="Koto A."/>
            <person name="Miura M."/>
            <person name="Obata F."/>
        </authorList>
    </citation>
    <scope>NUCLEOTIDE SEQUENCE [LARGE SCALE GENOMIC DNA]</scope>
    <source>
        <strain evidence="2 3">Ai</strain>
    </source>
</reference>
<keyword evidence="3" id="KW-1185">Reference proteome</keyword>
<evidence type="ECO:0000259" key="1">
    <source>
        <dbReference type="PROSITE" id="PS50943"/>
    </source>
</evidence>
<dbReference type="AlphaFoldDB" id="A0A6V8ICF2"/>
<dbReference type="PROSITE" id="PS50943">
    <property type="entry name" value="HTH_CROC1"/>
    <property type="match status" value="1"/>
</dbReference>
<dbReference type="InterPro" id="IPR001387">
    <property type="entry name" value="Cro/C1-type_HTH"/>
</dbReference>
<sequence length="88" mass="9633">MSDTLSVEIGKIIRRERQARGMTIEALAHESGRCKVSVARAETGQRSLKAIMLFDLLWALDCGQDVFLEILSLDASLRSTALAVKEAA</sequence>
<dbReference type="CDD" id="cd00093">
    <property type="entry name" value="HTH_XRE"/>
    <property type="match status" value="1"/>
</dbReference>
<comment type="caution">
    <text evidence="2">The sequence shown here is derived from an EMBL/GenBank/DDBJ whole genome shotgun (WGS) entry which is preliminary data.</text>
</comment>
<dbReference type="InterPro" id="IPR010982">
    <property type="entry name" value="Lambda_DNA-bd_dom_sf"/>
</dbReference>
<feature type="domain" description="HTH cro/C1-type" evidence="1">
    <location>
        <begin position="13"/>
        <end position="67"/>
    </location>
</feature>
<proteinExistence type="predicted"/>
<accession>A0A6V8ICF2</accession>
<dbReference type="Gene3D" id="1.10.260.40">
    <property type="entry name" value="lambda repressor-like DNA-binding domains"/>
    <property type="match status" value="1"/>
</dbReference>
<protein>
    <recommendedName>
        <fullName evidence="1">HTH cro/C1-type domain-containing protein</fullName>
    </recommendedName>
</protein>
<dbReference type="RefSeq" id="WP_086655582.1">
    <property type="nucleotide sequence ID" value="NZ_BLJP01000018.1"/>
</dbReference>
<dbReference type="Proteomes" id="UP000548726">
    <property type="component" value="Unassembled WGS sequence"/>
</dbReference>
<evidence type="ECO:0000313" key="3">
    <source>
        <dbReference type="Proteomes" id="UP000548726"/>
    </source>
</evidence>
<evidence type="ECO:0000313" key="2">
    <source>
        <dbReference type="EMBL" id="GFE94752.1"/>
    </source>
</evidence>
<gene>
    <name evidence="2" type="ORF">DmAi_28110</name>
</gene>
<name>A0A6V8ICF2_9PROT</name>
<dbReference type="SUPFAM" id="SSF47413">
    <property type="entry name" value="lambda repressor-like DNA-binding domains"/>
    <property type="match status" value="1"/>
</dbReference>
<dbReference type="EMBL" id="BLJP01000018">
    <property type="protein sequence ID" value="GFE94752.1"/>
    <property type="molecule type" value="Genomic_DNA"/>
</dbReference>
<organism evidence="2 3">
    <name type="scientific">Acetobacter persici</name>
    <dbReference type="NCBI Taxonomy" id="1076596"/>
    <lineage>
        <taxon>Bacteria</taxon>
        <taxon>Pseudomonadati</taxon>
        <taxon>Pseudomonadota</taxon>
        <taxon>Alphaproteobacteria</taxon>
        <taxon>Acetobacterales</taxon>
        <taxon>Acetobacteraceae</taxon>
        <taxon>Acetobacter</taxon>
    </lineage>
</organism>
<dbReference type="GO" id="GO:0003677">
    <property type="term" value="F:DNA binding"/>
    <property type="evidence" value="ECO:0007669"/>
    <property type="project" value="InterPro"/>
</dbReference>